<name>A0A5B7FYA1_PORTR</name>
<dbReference type="Proteomes" id="UP000324222">
    <property type="component" value="Unassembled WGS sequence"/>
</dbReference>
<keyword evidence="2" id="KW-1185">Reference proteome</keyword>
<evidence type="ECO:0000313" key="1">
    <source>
        <dbReference type="EMBL" id="MPC49983.1"/>
    </source>
</evidence>
<proteinExistence type="predicted"/>
<evidence type="ECO:0000313" key="2">
    <source>
        <dbReference type="Proteomes" id="UP000324222"/>
    </source>
</evidence>
<protein>
    <submittedName>
        <fullName evidence="1">Uncharacterized protein</fullName>
    </submittedName>
</protein>
<gene>
    <name evidence="1" type="ORF">E2C01_043801</name>
</gene>
<dbReference type="AlphaFoldDB" id="A0A5B7FYA1"/>
<dbReference type="EMBL" id="VSRR010009216">
    <property type="protein sequence ID" value="MPC49983.1"/>
    <property type="molecule type" value="Genomic_DNA"/>
</dbReference>
<organism evidence="1 2">
    <name type="scientific">Portunus trituberculatus</name>
    <name type="common">Swimming crab</name>
    <name type="synonym">Neptunus trituberculatus</name>
    <dbReference type="NCBI Taxonomy" id="210409"/>
    <lineage>
        <taxon>Eukaryota</taxon>
        <taxon>Metazoa</taxon>
        <taxon>Ecdysozoa</taxon>
        <taxon>Arthropoda</taxon>
        <taxon>Crustacea</taxon>
        <taxon>Multicrustacea</taxon>
        <taxon>Malacostraca</taxon>
        <taxon>Eumalacostraca</taxon>
        <taxon>Eucarida</taxon>
        <taxon>Decapoda</taxon>
        <taxon>Pleocyemata</taxon>
        <taxon>Brachyura</taxon>
        <taxon>Eubrachyura</taxon>
        <taxon>Portunoidea</taxon>
        <taxon>Portunidae</taxon>
        <taxon>Portuninae</taxon>
        <taxon>Portunus</taxon>
    </lineage>
</organism>
<sequence length="72" mass="8157">MVASGRCGRWLLSRHQEEPGALCRVLGGTGCRPRACETKLHILKRFALNTTVYQRLQRSLAGFSRAFRQLIL</sequence>
<accession>A0A5B7FYA1</accession>
<comment type="caution">
    <text evidence="1">The sequence shown here is derived from an EMBL/GenBank/DDBJ whole genome shotgun (WGS) entry which is preliminary data.</text>
</comment>
<reference evidence="1 2" key="1">
    <citation type="submission" date="2019-05" db="EMBL/GenBank/DDBJ databases">
        <title>Another draft genome of Portunus trituberculatus and its Hox gene families provides insights of decapod evolution.</title>
        <authorList>
            <person name="Jeong J.-H."/>
            <person name="Song I."/>
            <person name="Kim S."/>
            <person name="Choi T."/>
            <person name="Kim D."/>
            <person name="Ryu S."/>
            <person name="Kim W."/>
        </authorList>
    </citation>
    <scope>NUCLEOTIDE SEQUENCE [LARGE SCALE GENOMIC DNA]</scope>
    <source>
        <tissue evidence="1">Muscle</tissue>
    </source>
</reference>